<name>A0A645CDP3_9ZZZZ</name>
<organism evidence="2">
    <name type="scientific">bioreactor metagenome</name>
    <dbReference type="NCBI Taxonomy" id="1076179"/>
    <lineage>
        <taxon>unclassified sequences</taxon>
        <taxon>metagenomes</taxon>
        <taxon>ecological metagenomes</taxon>
    </lineage>
</organism>
<evidence type="ECO:0000313" key="2">
    <source>
        <dbReference type="EMBL" id="MPM75067.1"/>
    </source>
</evidence>
<dbReference type="EMBL" id="VSSQ01026381">
    <property type="protein sequence ID" value="MPM75067.1"/>
    <property type="molecule type" value="Genomic_DNA"/>
</dbReference>
<keyword evidence="1" id="KW-0812">Transmembrane</keyword>
<proteinExistence type="predicted"/>
<feature type="transmembrane region" description="Helical" evidence="1">
    <location>
        <begin position="12"/>
        <end position="37"/>
    </location>
</feature>
<keyword evidence="1" id="KW-1133">Transmembrane helix</keyword>
<evidence type="ECO:0000256" key="1">
    <source>
        <dbReference type="SAM" id="Phobius"/>
    </source>
</evidence>
<dbReference type="AlphaFoldDB" id="A0A645CDP3"/>
<reference evidence="2" key="1">
    <citation type="submission" date="2019-08" db="EMBL/GenBank/DDBJ databases">
        <authorList>
            <person name="Kucharzyk K."/>
            <person name="Murdoch R.W."/>
            <person name="Higgins S."/>
            <person name="Loffler F."/>
        </authorList>
    </citation>
    <scope>NUCLEOTIDE SEQUENCE</scope>
</reference>
<accession>A0A645CDP3</accession>
<comment type="caution">
    <text evidence="2">The sequence shown here is derived from an EMBL/GenBank/DDBJ whole genome shotgun (WGS) entry which is preliminary data.</text>
</comment>
<keyword evidence="1" id="KW-0472">Membrane</keyword>
<gene>
    <name evidence="2" type="ORF">SDC9_122058</name>
</gene>
<sequence>MAIAAVNQAGQWVGINGVGFVVFAFGSLFMQNLLGLVECLFRNNRLMDAVEQLIMPWHFADVHRSFQNSIEGLNVPLFPAPPVTVFRRPAFSGQPAFVQFDADESRGAILTI</sequence>
<protein>
    <submittedName>
        <fullName evidence="2">Uncharacterized protein</fullName>
    </submittedName>
</protein>